<dbReference type="HOGENOM" id="CLU_157559_0_0_1"/>
<evidence type="ECO:0000313" key="3">
    <source>
        <dbReference type="Proteomes" id="UP000006727"/>
    </source>
</evidence>
<evidence type="ECO:0000256" key="1">
    <source>
        <dbReference type="SAM" id="MobiDB-lite"/>
    </source>
</evidence>
<evidence type="ECO:0000313" key="2">
    <source>
        <dbReference type="EnsemblPlants" id="PAC:32946327.CDS.1"/>
    </source>
</evidence>
<dbReference type="Proteomes" id="UP000006727">
    <property type="component" value="Chromosome 20"/>
</dbReference>
<gene>
    <name evidence="2" type="primary">LOC112273004</name>
</gene>
<accession>A9T1Z0</accession>
<dbReference type="AlphaFoldDB" id="A9T1Z0"/>
<dbReference type="Gramene" id="Pp3c20_3270V3.3">
    <property type="protein sequence ID" value="PAC:32946327.CDS.1"/>
    <property type="gene ID" value="Pp3c20_3270"/>
</dbReference>
<feature type="region of interest" description="Disordered" evidence="1">
    <location>
        <begin position="1"/>
        <end position="53"/>
    </location>
</feature>
<dbReference type="EnsemblPlants" id="Pp3c20_3270V3.3">
    <property type="protein sequence ID" value="PAC:32946327.CDS.1"/>
    <property type="gene ID" value="Pp3c20_3270"/>
</dbReference>
<dbReference type="PANTHER" id="PTHR33237">
    <property type="entry name" value="F2P16.13 PROTEIN-RELATED"/>
    <property type="match status" value="1"/>
</dbReference>
<name>A9T1Z0_PHYPA</name>
<dbReference type="EMBL" id="ABEU02000020">
    <property type="status" value="NOT_ANNOTATED_CDS"/>
    <property type="molecule type" value="Genomic_DNA"/>
</dbReference>
<dbReference type="InParanoid" id="A9T1Z0"/>
<reference evidence="2" key="3">
    <citation type="submission" date="2020-12" db="UniProtKB">
        <authorList>
            <consortium name="EnsemblPlants"/>
        </authorList>
    </citation>
    <scope>IDENTIFICATION</scope>
</reference>
<sequence length="133" mass="14755">MGMCVIKGPRILHEDGDGELSPRSVTSSASSSISSSTSEDCGSPTHQELETPVASPVQCYSDGAIWQRMISKGRRCKPLSFSGMIEYDESGNLVKFLLPEDIEDEEEDDEYFSPHRNFSKQEAEFRVPSDCRA</sequence>
<feature type="compositionally biased region" description="Low complexity" evidence="1">
    <location>
        <begin position="21"/>
        <end position="43"/>
    </location>
</feature>
<keyword evidence="3" id="KW-1185">Reference proteome</keyword>
<dbReference type="PANTHER" id="PTHR33237:SF21">
    <property type="entry name" value="TRANSMEMBRANE PROTEIN"/>
    <property type="match status" value="1"/>
</dbReference>
<proteinExistence type="predicted"/>
<organism evidence="2 3">
    <name type="scientific">Physcomitrium patens</name>
    <name type="common">Spreading-leaved earth moss</name>
    <name type="synonym">Physcomitrella patens</name>
    <dbReference type="NCBI Taxonomy" id="3218"/>
    <lineage>
        <taxon>Eukaryota</taxon>
        <taxon>Viridiplantae</taxon>
        <taxon>Streptophyta</taxon>
        <taxon>Embryophyta</taxon>
        <taxon>Bryophyta</taxon>
        <taxon>Bryophytina</taxon>
        <taxon>Bryopsida</taxon>
        <taxon>Funariidae</taxon>
        <taxon>Funariales</taxon>
        <taxon>Funariaceae</taxon>
        <taxon>Physcomitrium</taxon>
    </lineage>
</organism>
<reference evidence="2 3" key="1">
    <citation type="journal article" date="2008" name="Science">
        <title>The Physcomitrella genome reveals evolutionary insights into the conquest of land by plants.</title>
        <authorList>
            <person name="Rensing S."/>
            <person name="Lang D."/>
            <person name="Zimmer A."/>
            <person name="Terry A."/>
            <person name="Salamov A."/>
            <person name="Shapiro H."/>
            <person name="Nishiyama T."/>
            <person name="Perroud P.-F."/>
            <person name="Lindquist E."/>
            <person name="Kamisugi Y."/>
            <person name="Tanahashi T."/>
            <person name="Sakakibara K."/>
            <person name="Fujita T."/>
            <person name="Oishi K."/>
            <person name="Shin-I T."/>
            <person name="Kuroki Y."/>
            <person name="Toyoda A."/>
            <person name="Suzuki Y."/>
            <person name="Hashimoto A."/>
            <person name="Yamaguchi K."/>
            <person name="Sugano A."/>
            <person name="Kohara Y."/>
            <person name="Fujiyama A."/>
            <person name="Anterola A."/>
            <person name="Aoki S."/>
            <person name="Ashton N."/>
            <person name="Barbazuk W.B."/>
            <person name="Barker E."/>
            <person name="Bennetzen J."/>
            <person name="Bezanilla M."/>
            <person name="Blankenship R."/>
            <person name="Cho S.H."/>
            <person name="Dutcher S."/>
            <person name="Estelle M."/>
            <person name="Fawcett J.A."/>
            <person name="Gundlach H."/>
            <person name="Hanada K."/>
            <person name="Heyl A."/>
            <person name="Hicks K.A."/>
            <person name="Hugh J."/>
            <person name="Lohr M."/>
            <person name="Mayer K."/>
            <person name="Melkozernov A."/>
            <person name="Murata T."/>
            <person name="Nelson D."/>
            <person name="Pils B."/>
            <person name="Prigge M."/>
            <person name="Reiss B."/>
            <person name="Renner T."/>
            <person name="Rombauts S."/>
            <person name="Rushton P."/>
            <person name="Sanderfoot A."/>
            <person name="Schween G."/>
            <person name="Shiu S.-H."/>
            <person name="Stueber K."/>
            <person name="Theodoulou F.L."/>
            <person name="Tu H."/>
            <person name="Van de Peer Y."/>
            <person name="Verrier P.J."/>
            <person name="Waters E."/>
            <person name="Wood A."/>
            <person name="Yang L."/>
            <person name="Cove D."/>
            <person name="Cuming A."/>
            <person name="Hasebe M."/>
            <person name="Lucas S."/>
            <person name="Mishler D.B."/>
            <person name="Reski R."/>
            <person name="Grigoriev I."/>
            <person name="Quatrano R.S."/>
            <person name="Boore J.L."/>
        </authorList>
    </citation>
    <scope>NUCLEOTIDE SEQUENCE [LARGE SCALE GENOMIC DNA]</scope>
    <source>
        <strain evidence="2 3">cv. Gransden 2004</strain>
    </source>
</reference>
<protein>
    <submittedName>
        <fullName evidence="2">Uncharacterized protein</fullName>
    </submittedName>
</protein>
<reference evidence="2 3" key="2">
    <citation type="journal article" date="2018" name="Plant J.">
        <title>The Physcomitrella patens chromosome-scale assembly reveals moss genome structure and evolution.</title>
        <authorList>
            <person name="Lang D."/>
            <person name="Ullrich K.K."/>
            <person name="Murat F."/>
            <person name="Fuchs J."/>
            <person name="Jenkins J."/>
            <person name="Haas F.B."/>
            <person name="Piednoel M."/>
            <person name="Gundlach H."/>
            <person name="Van Bel M."/>
            <person name="Meyberg R."/>
            <person name="Vives C."/>
            <person name="Morata J."/>
            <person name="Symeonidi A."/>
            <person name="Hiss M."/>
            <person name="Muchero W."/>
            <person name="Kamisugi Y."/>
            <person name="Saleh O."/>
            <person name="Blanc G."/>
            <person name="Decker E.L."/>
            <person name="van Gessel N."/>
            <person name="Grimwood J."/>
            <person name="Hayes R.D."/>
            <person name="Graham S.W."/>
            <person name="Gunter L.E."/>
            <person name="McDaniel S.F."/>
            <person name="Hoernstein S.N.W."/>
            <person name="Larsson A."/>
            <person name="Li F.W."/>
            <person name="Perroud P.F."/>
            <person name="Phillips J."/>
            <person name="Ranjan P."/>
            <person name="Rokshar D.S."/>
            <person name="Rothfels C.J."/>
            <person name="Schneider L."/>
            <person name="Shu S."/>
            <person name="Stevenson D.W."/>
            <person name="Thummler F."/>
            <person name="Tillich M."/>
            <person name="Villarreal Aguilar J.C."/>
            <person name="Widiez T."/>
            <person name="Wong G.K."/>
            <person name="Wymore A."/>
            <person name="Zhang Y."/>
            <person name="Zimmer A.D."/>
            <person name="Quatrano R.S."/>
            <person name="Mayer K.F.X."/>
            <person name="Goodstein D."/>
            <person name="Casacuberta J.M."/>
            <person name="Vandepoele K."/>
            <person name="Reski R."/>
            <person name="Cuming A.C."/>
            <person name="Tuskan G.A."/>
            <person name="Maumus F."/>
            <person name="Salse J."/>
            <person name="Schmutz J."/>
            <person name="Rensing S.A."/>
        </authorList>
    </citation>
    <scope>NUCLEOTIDE SEQUENCE [LARGE SCALE GENOMIC DNA]</scope>
    <source>
        <strain evidence="2 3">cv. Gransden 2004</strain>
    </source>
</reference>